<dbReference type="EMBL" id="JARKIB010000203">
    <property type="protein sequence ID" value="KAJ7724354.1"/>
    <property type="molecule type" value="Genomic_DNA"/>
</dbReference>
<feature type="region of interest" description="Disordered" evidence="1">
    <location>
        <begin position="68"/>
        <end position="145"/>
    </location>
</feature>
<evidence type="ECO:0000256" key="1">
    <source>
        <dbReference type="SAM" id="MobiDB-lite"/>
    </source>
</evidence>
<organism evidence="3 4">
    <name type="scientific">Mycena metata</name>
    <dbReference type="NCBI Taxonomy" id="1033252"/>
    <lineage>
        <taxon>Eukaryota</taxon>
        <taxon>Fungi</taxon>
        <taxon>Dikarya</taxon>
        <taxon>Basidiomycota</taxon>
        <taxon>Agaricomycotina</taxon>
        <taxon>Agaricomycetes</taxon>
        <taxon>Agaricomycetidae</taxon>
        <taxon>Agaricales</taxon>
        <taxon>Marasmiineae</taxon>
        <taxon>Mycenaceae</taxon>
        <taxon>Mycena</taxon>
    </lineage>
</organism>
<feature type="transmembrane region" description="Helical" evidence="2">
    <location>
        <begin position="184"/>
        <end position="205"/>
    </location>
</feature>
<comment type="caution">
    <text evidence="3">The sequence shown here is derived from an EMBL/GenBank/DDBJ whole genome shotgun (WGS) entry which is preliminary data.</text>
</comment>
<evidence type="ECO:0000256" key="2">
    <source>
        <dbReference type="SAM" id="Phobius"/>
    </source>
</evidence>
<name>A0AAD7MMV6_9AGAR</name>
<accession>A0AAD7MMV6</accession>
<reference evidence="3" key="1">
    <citation type="submission" date="2023-03" db="EMBL/GenBank/DDBJ databases">
        <title>Massive genome expansion in bonnet fungi (Mycena s.s.) driven by repeated elements and novel gene families across ecological guilds.</title>
        <authorList>
            <consortium name="Lawrence Berkeley National Laboratory"/>
            <person name="Harder C.B."/>
            <person name="Miyauchi S."/>
            <person name="Viragh M."/>
            <person name="Kuo A."/>
            <person name="Thoen E."/>
            <person name="Andreopoulos B."/>
            <person name="Lu D."/>
            <person name="Skrede I."/>
            <person name="Drula E."/>
            <person name="Henrissat B."/>
            <person name="Morin E."/>
            <person name="Kohler A."/>
            <person name="Barry K."/>
            <person name="LaButti K."/>
            <person name="Morin E."/>
            <person name="Salamov A."/>
            <person name="Lipzen A."/>
            <person name="Mereny Z."/>
            <person name="Hegedus B."/>
            <person name="Baldrian P."/>
            <person name="Stursova M."/>
            <person name="Weitz H."/>
            <person name="Taylor A."/>
            <person name="Grigoriev I.V."/>
            <person name="Nagy L.G."/>
            <person name="Martin F."/>
            <person name="Kauserud H."/>
        </authorList>
    </citation>
    <scope>NUCLEOTIDE SEQUENCE</scope>
    <source>
        <strain evidence="3">CBHHK182m</strain>
    </source>
</reference>
<feature type="compositionally biased region" description="Low complexity" evidence="1">
    <location>
        <begin position="85"/>
        <end position="111"/>
    </location>
</feature>
<proteinExistence type="predicted"/>
<protein>
    <submittedName>
        <fullName evidence="3">Uncharacterized protein</fullName>
    </submittedName>
</protein>
<evidence type="ECO:0000313" key="4">
    <source>
        <dbReference type="Proteomes" id="UP001215598"/>
    </source>
</evidence>
<gene>
    <name evidence="3" type="ORF">B0H16DRAFT_323925</name>
</gene>
<dbReference type="Proteomes" id="UP001215598">
    <property type="component" value="Unassembled WGS sequence"/>
</dbReference>
<sequence>MDWIPPPTRQRRDFECPEEDKDGASLSSHGSVSNTNIGPNGSSSGETILTCDYRDGAGECSYFQDGTFSSGSSACPDGSAPPSTPNSTTQTVTQTQSSVVTQTTSPPTSTFPSPPLSSFITQTASPPISTFSSPPSSSSISQTTAFQNSSVPLTSSSSAALESQSSPPVQSGSTARTALSAGSIGGITIGAIGLWVLGLVLVFCIRRTRRSRRDDLEADITAYPSNPAAPSEPGSTAAQSRQEYLATQLSAVQKQLEALQSRVGDGSTHLEEATQQNAALRARIRILEREMDSQGVQGLTDSPPGYLD</sequence>
<keyword evidence="2" id="KW-0812">Transmembrane</keyword>
<keyword evidence="2" id="KW-1133">Transmembrane helix</keyword>
<dbReference type="AlphaFoldDB" id="A0AAD7MMV6"/>
<feature type="region of interest" description="Disordered" evidence="1">
    <location>
        <begin position="221"/>
        <end position="241"/>
    </location>
</feature>
<feature type="compositionally biased region" description="Low complexity" evidence="1">
    <location>
        <begin position="123"/>
        <end position="145"/>
    </location>
</feature>
<keyword evidence="2" id="KW-0472">Membrane</keyword>
<feature type="compositionally biased region" description="Polar residues" evidence="1">
    <location>
        <begin position="25"/>
        <end position="47"/>
    </location>
</feature>
<feature type="region of interest" description="Disordered" evidence="1">
    <location>
        <begin position="1"/>
        <end position="50"/>
    </location>
</feature>
<keyword evidence="4" id="KW-1185">Reference proteome</keyword>
<evidence type="ECO:0000313" key="3">
    <source>
        <dbReference type="EMBL" id="KAJ7724354.1"/>
    </source>
</evidence>